<dbReference type="AlphaFoldDB" id="A0A2I0W608"/>
<evidence type="ECO:0000313" key="5">
    <source>
        <dbReference type="Proteomes" id="UP000233837"/>
    </source>
</evidence>
<dbReference type="OrthoDB" id="1893065at2759"/>
<accession>A0A2I0W608</accession>
<proteinExistence type="inferred from homology"/>
<dbReference type="PANTHER" id="PTHR31301">
    <property type="entry name" value="LOB DOMAIN-CONTAINING PROTEIN 4-RELATED"/>
    <property type="match status" value="1"/>
</dbReference>
<evidence type="ECO:0000256" key="2">
    <source>
        <dbReference type="SAM" id="MobiDB-lite"/>
    </source>
</evidence>
<organism evidence="4 5">
    <name type="scientific">Dendrobium catenatum</name>
    <dbReference type="NCBI Taxonomy" id="906689"/>
    <lineage>
        <taxon>Eukaryota</taxon>
        <taxon>Viridiplantae</taxon>
        <taxon>Streptophyta</taxon>
        <taxon>Embryophyta</taxon>
        <taxon>Tracheophyta</taxon>
        <taxon>Spermatophyta</taxon>
        <taxon>Magnoliopsida</taxon>
        <taxon>Liliopsida</taxon>
        <taxon>Asparagales</taxon>
        <taxon>Orchidaceae</taxon>
        <taxon>Epidendroideae</taxon>
        <taxon>Malaxideae</taxon>
        <taxon>Dendrobiinae</taxon>
        <taxon>Dendrobium</taxon>
    </lineage>
</organism>
<keyword evidence="5" id="KW-1185">Reference proteome</keyword>
<dbReference type="PANTHER" id="PTHR31301:SF186">
    <property type="entry name" value="OS09G0364100 PROTEIN"/>
    <property type="match status" value="1"/>
</dbReference>
<dbReference type="InterPro" id="IPR004883">
    <property type="entry name" value="LOB"/>
</dbReference>
<dbReference type="Pfam" id="PF03195">
    <property type="entry name" value="LOB"/>
    <property type="match status" value="1"/>
</dbReference>
<feature type="domain" description="LOB" evidence="3">
    <location>
        <begin position="24"/>
        <end position="125"/>
    </location>
</feature>
<evidence type="ECO:0000313" key="4">
    <source>
        <dbReference type="EMBL" id="PKU71085.1"/>
    </source>
</evidence>
<dbReference type="PROSITE" id="PS50891">
    <property type="entry name" value="LOB"/>
    <property type="match status" value="1"/>
</dbReference>
<feature type="region of interest" description="Disordered" evidence="2">
    <location>
        <begin position="1"/>
        <end position="22"/>
    </location>
</feature>
<dbReference type="EMBL" id="KZ502888">
    <property type="protein sequence ID" value="PKU71085.1"/>
    <property type="molecule type" value="Genomic_DNA"/>
</dbReference>
<sequence>MSSLISHPKANHISAHSSPSSASSACAACKYQRRRCTPDCTLAPHFPANNPRQFLNVHRLFGVSNILKILKTVEPHLHKEAMASIIFQANARARDPVGGCYRIILQLQHQHEALSSELQCVLNQIAIYRTQIEKAASMIGSDEAIYTPPDAIIDIYENMAIMQQQQAQQQQQQQQYGNYFFCGAQEPYQNINSNENTNNMLANEAEFDLSMNLLGNDMLEMDMIGSRLNFGQEEDVKPLDDTFGMRNTFVKNEDSLDVTAGSSITAVQCSSNTEQKDDQSPVEQLQEHELKCAASYFTLQNCNISVV</sequence>
<gene>
    <name evidence="4" type="primary">LBD22</name>
    <name evidence="4" type="ORF">MA16_Dca011526</name>
</gene>
<reference evidence="4 5" key="1">
    <citation type="journal article" date="2016" name="Sci. Rep.">
        <title>The Dendrobium catenatum Lindl. genome sequence provides insights into polysaccharide synthase, floral development and adaptive evolution.</title>
        <authorList>
            <person name="Zhang G.Q."/>
            <person name="Xu Q."/>
            <person name="Bian C."/>
            <person name="Tsai W.C."/>
            <person name="Yeh C.M."/>
            <person name="Liu K.W."/>
            <person name="Yoshida K."/>
            <person name="Zhang L.S."/>
            <person name="Chang S.B."/>
            <person name="Chen F."/>
            <person name="Shi Y."/>
            <person name="Su Y.Y."/>
            <person name="Zhang Y.Q."/>
            <person name="Chen L.J."/>
            <person name="Yin Y."/>
            <person name="Lin M."/>
            <person name="Huang H."/>
            <person name="Deng H."/>
            <person name="Wang Z.W."/>
            <person name="Zhu S.L."/>
            <person name="Zhao X."/>
            <person name="Deng C."/>
            <person name="Niu S.C."/>
            <person name="Huang J."/>
            <person name="Wang M."/>
            <person name="Liu G.H."/>
            <person name="Yang H.J."/>
            <person name="Xiao X.J."/>
            <person name="Hsiao Y.Y."/>
            <person name="Wu W.L."/>
            <person name="Chen Y.Y."/>
            <person name="Mitsuda N."/>
            <person name="Ohme-Takagi M."/>
            <person name="Luo Y.B."/>
            <person name="Van de Peer Y."/>
            <person name="Liu Z.J."/>
        </authorList>
    </citation>
    <scope>NUCLEOTIDE SEQUENCE [LARGE SCALE GENOMIC DNA]</scope>
    <source>
        <tissue evidence="4">The whole plant</tissue>
    </source>
</reference>
<name>A0A2I0W608_9ASPA</name>
<dbReference type="Proteomes" id="UP000233837">
    <property type="component" value="Unassembled WGS sequence"/>
</dbReference>
<evidence type="ECO:0000256" key="1">
    <source>
        <dbReference type="ARBA" id="ARBA00005474"/>
    </source>
</evidence>
<comment type="similarity">
    <text evidence="1">Belongs to the LOB domain-containing protein family.</text>
</comment>
<protein>
    <submittedName>
        <fullName evidence="4">LOB domain-containing protein 22</fullName>
    </submittedName>
</protein>
<reference evidence="4 5" key="2">
    <citation type="journal article" date="2017" name="Nature">
        <title>The Apostasia genome and the evolution of orchids.</title>
        <authorList>
            <person name="Zhang G.Q."/>
            <person name="Liu K.W."/>
            <person name="Li Z."/>
            <person name="Lohaus R."/>
            <person name="Hsiao Y.Y."/>
            <person name="Niu S.C."/>
            <person name="Wang J.Y."/>
            <person name="Lin Y.C."/>
            <person name="Xu Q."/>
            <person name="Chen L.J."/>
            <person name="Yoshida K."/>
            <person name="Fujiwara S."/>
            <person name="Wang Z.W."/>
            <person name="Zhang Y.Q."/>
            <person name="Mitsuda N."/>
            <person name="Wang M."/>
            <person name="Liu G.H."/>
            <person name="Pecoraro L."/>
            <person name="Huang H.X."/>
            <person name="Xiao X.J."/>
            <person name="Lin M."/>
            <person name="Wu X.Y."/>
            <person name="Wu W.L."/>
            <person name="Chen Y.Y."/>
            <person name="Chang S.B."/>
            <person name="Sakamoto S."/>
            <person name="Ohme-Takagi M."/>
            <person name="Yagi M."/>
            <person name="Zeng S.J."/>
            <person name="Shen C.Y."/>
            <person name="Yeh C.M."/>
            <person name="Luo Y.B."/>
            <person name="Tsai W.C."/>
            <person name="Van de Peer Y."/>
            <person name="Liu Z.J."/>
        </authorList>
    </citation>
    <scope>NUCLEOTIDE SEQUENCE [LARGE SCALE GENOMIC DNA]</scope>
    <source>
        <tissue evidence="4">The whole plant</tissue>
    </source>
</reference>
<evidence type="ECO:0000259" key="3">
    <source>
        <dbReference type="PROSITE" id="PS50891"/>
    </source>
</evidence>